<reference evidence="4 5" key="1">
    <citation type="submission" date="2015-03" db="EMBL/GenBank/DDBJ databases">
        <title>Genomics and transcriptomics of the oil-accumulating basidiomycete yeast T. oleaginosus allow insights into substrate utilization and the diverse evolutionary trajectories of mating systems in fungi.</title>
        <authorList>
            <consortium name="DOE Joint Genome Institute"/>
            <person name="Kourist R."/>
            <person name="Kracht O."/>
            <person name="Bracharz F."/>
            <person name="Lipzen A."/>
            <person name="Nolan M."/>
            <person name="Ohm R."/>
            <person name="Grigoriev I."/>
            <person name="Sun S."/>
            <person name="Heitman J."/>
            <person name="Bruck T."/>
            <person name="Nowrousian M."/>
        </authorList>
    </citation>
    <scope>NUCLEOTIDE SEQUENCE [LARGE SCALE GENOMIC DNA]</scope>
    <source>
        <strain evidence="4 5">IBC0246</strain>
    </source>
</reference>
<dbReference type="GO" id="GO:0010992">
    <property type="term" value="P:ubiquitin recycling"/>
    <property type="evidence" value="ECO:0007669"/>
    <property type="project" value="TreeGrafter"/>
</dbReference>
<dbReference type="SUPFAM" id="SSF50978">
    <property type="entry name" value="WD40 repeat-like"/>
    <property type="match status" value="1"/>
</dbReference>
<dbReference type="PANTHER" id="PTHR19849:SF1">
    <property type="entry name" value="F-BOX_WD REPEAT-CONTAINING PROTEIN 7"/>
    <property type="match status" value="1"/>
</dbReference>
<keyword evidence="1 3" id="KW-0853">WD repeat</keyword>
<dbReference type="EMBL" id="KQ087250">
    <property type="protein sequence ID" value="KLT39740.1"/>
    <property type="molecule type" value="Genomic_DNA"/>
</dbReference>
<dbReference type="InterPro" id="IPR001680">
    <property type="entry name" value="WD40_rpt"/>
</dbReference>
<dbReference type="GO" id="GO:0005737">
    <property type="term" value="C:cytoplasm"/>
    <property type="evidence" value="ECO:0007669"/>
    <property type="project" value="TreeGrafter"/>
</dbReference>
<dbReference type="Pfam" id="PF00400">
    <property type="entry name" value="WD40"/>
    <property type="match status" value="7"/>
</dbReference>
<dbReference type="PRINTS" id="PR00320">
    <property type="entry name" value="GPROTEINBRPT"/>
</dbReference>
<dbReference type="GeneID" id="28981117"/>
<dbReference type="OrthoDB" id="10265988at2759"/>
<dbReference type="GO" id="GO:0005634">
    <property type="term" value="C:nucleus"/>
    <property type="evidence" value="ECO:0007669"/>
    <property type="project" value="TreeGrafter"/>
</dbReference>
<evidence type="ECO:0000313" key="5">
    <source>
        <dbReference type="Proteomes" id="UP000053611"/>
    </source>
</evidence>
<proteinExistence type="predicted"/>
<dbReference type="SMART" id="SM00320">
    <property type="entry name" value="WD40"/>
    <property type="match status" value="7"/>
</dbReference>
<dbReference type="InterPro" id="IPR036322">
    <property type="entry name" value="WD40_repeat_dom_sf"/>
</dbReference>
<dbReference type="GO" id="GO:0043130">
    <property type="term" value="F:ubiquitin binding"/>
    <property type="evidence" value="ECO:0007669"/>
    <property type="project" value="TreeGrafter"/>
</dbReference>
<dbReference type="RefSeq" id="XP_018276231.1">
    <property type="nucleotide sequence ID" value="XM_018420514.1"/>
</dbReference>
<dbReference type="Gene3D" id="2.130.10.10">
    <property type="entry name" value="YVTN repeat-like/Quinoprotein amine dehydrogenase"/>
    <property type="match status" value="1"/>
</dbReference>
<evidence type="ECO:0000256" key="3">
    <source>
        <dbReference type="PROSITE-ProRule" id="PRU00221"/>
    </source>
</evidence>
<dbReference type="STRING" id="879819.A0A0J0XF76"/>
<evidence type="ECO:0000256" key="2">
    <source>
        <dbReference type="ARBA" id="ARBA00022737"/>
    </source>
</evidence>
<keyword evidence="5" id="KW-1185">Reference proteome</keyword>
<dbReference type="PANTHER" id="PTHR19849">
    <property type="entry name" value="PHOSPHOLIPASE A-2-ACTIVATING PROTEIN"/>
    <property type="match status" value="1"/>
</dbReference>
<dbReference type="Proteomes" id="UP000053611">
    <property type="component" value="Unassembled WGS sequence"/>
</dbReference>
<dbReference type="InterPro" id="IPR015943">
    <property type="entry name" value="WD40/YVTN_repeat-like_dom_sf"/>
</dbReference>
<protein>
    <submittedName>
        <fullName evidence="4">WD40 repeat-like protein</fullName>
    </submittedName>
</protein>
<dbReference type="CDD" id="cd00200">
    <property type="entry name" value="WD40"/>
    <property type="match status" value="1"/>
</dbReference>
<organism evidence="4 5">
    <name type="scientific">Cutaneotrichosporon oleaginosum</name>
    <dbReference type="NCBI Taxonomy" id="879819"/>
    <lineage>
        <taxon>Eukaryota</taxon>
        <taxon>Fungi</taxon>
        <taxon>Dikarya</taxon>
        <taxon>Basidiomycota</taxon>
        <taxon>Agaricomycotina</taxon>
        <taxon>Tremellomycetes</taxon>
        <taxon>Trichosporonales</taxon>
        <taxon>Trichosporonaceae</taxon>
        <taxon>Cutaneotrichosporon</taxon>
    </lineage>
</organism>
<dbReference type="GO" id="GO:0043161">
    <property type="term" value="P:proteasome-mediated ubiquitin-dependent protein catabolic process"/>
    <property type="evidence" value="ECO:0007669"/>
    <property type="project" value="TreeGrafter"/>
</dbReference>
<feature type="repeat" description="WD" evidence="3">
    <location>
        <begin position="108"/>
        <end position="140"/>
    </location>
</feature>
<accession>A0A0J0XF76</accession>
<evidence type="ECO:0000256" key="1">
    <source>
        <dbReference type="ARBA" id="ARBA00022574"/>
    </source>
</evidence>
<gene>
    <name evidence="4" type="ORF">CC85DRAFT_250659</name>
</gene>
<feature type="repeat" description="WD" evidence="3">
    <location>
        <begin position="10"/>
        <end position="51"/>
    </location>
</feature>
<sequence>MGAYQIVQELGRHDSDIKTVVSLDGGMRLACGARDGLVSVWTRQSGDVTLSPYAFEAEFRGHEAYVNSLAHIPSKDGESGGWLASGGNSTMILIHSLDTLLDEPTTSLIGHTHNVCALHYCDLHKLLASSSWDCTARIWKCERDDWRCHQVLEGHQQAVWDVKIVDIASRSSQADGEIRLWNAGGEAVQRFKCCPEPVRSISLLSTGELASASNDSIIRIWSNTGEVIASLSGHKDYIYQVIAMRRGMISCGEDKTARVWDECGEQIAVLSHPCTSVWSVTSTHNGLVVTGGSDGIVRVWQQSAPCGQEKRGPASAFENADVQDNKTVGGVDQVVIEIDIASAGARRAKLILVRNIPRFILWFGQVVFAIFGQS</sequence>
<dbReference type="AlphaFoldDB" id="A0A0J0XF76"/>
<dbReference type="InterPro" id="IPR020472">
    <property type="entry name" value="WD40_PAC1"/>
</dbReference>
<evidence type="ECO:0000313" key="4">
    <source>
        <dbReference type="EMBL" id="KLT39740.1"/>
    </source>
</evidence>
<dbReference type="PROSITE" id="PS50082">
    <property type="entry name" value="WD_REPEATS_2"/>
    <property type="match status" value="2"/>
</dbReference>
<name>A0A0J0XF76_9TREE</name>
<keyword evidence="2" id="KW-0677">Repeat</keyword>